<dbReference type="EMBL" id="JAOQIO010000124">
    <property type="protein sequence ID" value="MCU6797872.1"/>
    <property type="molecule type" value="Genomic_DNA"/>
</dbReference>
<comment type="caution">
    <text evidence="1">The sequence shown here is derived from an EMBL/GenBank/DDBJ whole genome shotgun (WGS) entry which is preliminary data.</text>
</comment>
<name>A0ABT2UTI5_9BACL</name>
<proteinExistence type="predicted"/>
<keyword evidence="2" id="KW-1185">Reference proteome</keyword>
<dbReference type="Proteomes" id="UP001652445">
    <property type="component" value="Unassembled WGS sequence"/>
</dbReference>
<protein>
    <submittedName>
        <fullName evidence="1">Uncharacterized protein</fullName>
    </submittedName>
</protein>
<evidence type="ECO:0000313" key="2">
    <source>
        <dbReference type="Proteomes" id="UP001652445"/>
    </source>
</evidence>
<organism evidence="1 2">
    <name type="scientific">Paenibacillus baimaensis</name>
    <dbReference type="NCBI Taxonomy" id="2982185"/>
    <lineage>
        <taxon>Bacteria</taxon>
        <taxon>Bacillati</taxon>
        <taxon>Bacillota</taxon>
        <taxon>Bacilli</taxon>
        <taxon>Bacillales</taxon>
        <taxon>Paenibacillaceae</taxon>
        <taxon>Paenibacillus</taxon>
    </lineage>
</organism>
<sequence length="105" mass="12257">MEEIRLPYVMKHAITSKLYTCMLVNGYRLPYYGTKYWDDEEAAQLDYLDFLNIQGVADPDSWHLLELTENQLKMCNVKLKNDSRFILHWDQVVQAAVASISPSEL</sequence>
<accession>A0ABT2UTI5</accession>
<evidence type="ECO:0000313" key="1">
    <source>
        <dbReference type="EMBL" id="MCU6797872.1"/>
    </source>
</evidence>
<gene>
    <name evidence="1" type="ORF">OB236_37690</name>
</gene>
<reference evidence="1 2" key="1">
    <citation type="submission" date="2022-09" db="EMBL/GenBank/DDBJ databases">
        <authorList>
            <person name="Han X.L."/>
            <person name="Wang Q."/>
            <person name="Lu T."/>
        </authorList>
    </citation>
    <scope>NUCLEOTIDE SEQUENCE [LARGE SCALE GENOMIC DNA]</scope>
    <source>
        <strain evidence="1 2">WQ 127069</strain>
    </source>
</reference>